<dbReference type="Proteomes" id="UP000245720">
    <property type="component" value="Unassembled WGS sequence"/>
</dbReference>
<organism evidence="1 2">
    <name type="scientific">Ruminococcus flavefaciens</name>
    <dbReference type="NCBI Taxonomy" id="1265"/>
    <lineage>
        <taxon>Bacteria</taxon>
        <taxon>Bacillati</taxon>
        <taxon>Bacillota</taxon>
        <taxon>Clostridia</taxon>
        <taxon>Eubacteriales</taxon>
        <taxon>Oscillospiraceae</taxon>
        <taxon>Ruminococcus</taxon>
    </lineage>
</organism>
<evidence type="ECO:0000313" key="2">
    <source>
        <dbReference type="Proteomes" id="UP000245720"/>
    </source>
</evidence>
<protein>
    <submittedName>
        <fullName evidence="1">Uncharacterized protein</fullName>
    </submittedName>
</protein>
<dbReference type="OrthoDB" id="9862361at2"/>
<proteinExistence type="predicted"/>
<dbReference type="AlphaFoldDB" id="A0A315XZX5"/>
<accession>A0A315XZX5</accession>
<evidence type="ECO:0000313" key="1">
    <source>
        <dbReference type="EMBL" id="PWJ13082.1"/>
    </source>
</evidence>
<sequence>MFVYEKVDKNDKELYEKVSDRLYDEKWSQWGADRENDIYIVCTGKHGVETPVIFKMLYKSHLFEFILPEPDITYDPPKLWISIPNELQNDRIDIREAIKRAFREAKGLSDYGSLPRNVDDHIFVFEDK</sequence>
<dbReference type="EMBL" id="QGDI01000005">
    <property type="protein sequence ID" value="PWJ13082.1"/>
    <property type="molecule type" value="Genomic_DNA"/>
</dbReference>
<name>A0A315XZX5_RUMFL</name>
<comment type="caution">
    <text evidence="1">The sequence shown here is derived from an EMBL/GenBank/DDBJ whole genome shotgun (WGS) entry which is preliminary data.</text>
</comment>
<reference evidence="1 2" key="1">
    <citation type="submission" date="2018-05" db="EMBL/GenBank/DDBJ databases">
        <title>The Hungate 1000. A catalogue of reference genomes from the rumen microbiome.</title>
        <authorList>
            <person name="Kelly W."/>
        </authorList>
    </citation>
    <scope>NUCLEOTIDE SEQUENCE [LARGE SCALE GENOMIC DNA]</scope>
    <source>
        <strain evidence="1 2">SAb67</strain>
    </source>
</reference>
<dbReference type="RefSeq" id="WP_109726363.1">
    <property type="nucleotide sequence ID" value="NZ_QGDI01000005.1"/>
</dbReference>
<gene>
    <name evidence="1" type="ORF">IE37_01581</name>
</gene>